<accession>A0AAV1KCI5</accession>
<feature type="region of interest" description="Disordered" evidence="2">
    <location>
        <begin position="1447"/>
        <end position="1478"/>
    </location>
</feature>
<sequence>MSDSIKELCKKYEENVARQHARSVGLFTIPEYPELEAERGMWSTALDAILTTLRYLAPATLLTLLWSQQNFIFKLLKYINTAFRSLFFSNEEQKQAVLQWLSEYGPVRVDNLSTVWRHGWILCGVLDTALPGACAGHPPTSLSLKHAQSIADHYLGVEPVFSREELESNDTLSKNQEWRLTTYIDRLRHALSKITPPVLKPNTEKTYPEKTQFTLDYIARGSGLSAAQINRPMYFKIYPTSQQSIDPGEITVIIKGPEDTYGMKVVPPLLGKAQLIRQQLLDVRSQTSYTENALPLAHGATYLRSYGKNDMTKTYYVPKTKYNIDIDVESTTDHIKIGYIVNLKGKYEISITSKGQNIIGSPFTITSSNNILGLLEKESFCLEDGEEIDIVDVKTDRKVVLRIVDFVTEKMLLKENGTLEKISEEEAKYLMENDVKIENIPNLNTHNLSNIPSIEFNESNKKCKFNEIANKVLKINKVCKVFHDSSNDKENVLKKEDVNFQTMNQQDIPDIINSTLNEINVSPLMLTNKHDKIIIPEKISVSILTERTELNEIDKFSDNSTNDSNISDKKDEITQFKILRGTSLIKDDISMHAILSSSNPFVTESSNYEKKLGECKTSKCESKKPQNEETCDTSMKITIEKSEPVIHSNPFIDFDILEADQPKSSEFKIVPVGSTCTDDSIYVDSISHNMTKIMDDEFSNPFRSSKNRFSSDIEQSLPVTDFIIGAPVSLPPNIKSLSQETDTEPLGKTNEKPTLANSNEDNNEIMTIPLGVLNPNTQYDEIKNNRNTESDLTECSSINSNITDEIDDRNASPKKELRDSAYVSIDENHTSPDNNNNENNTSKETQSKQKCLNFKYIPSNIGPAERELWENCIELKEDKCNKIHDEITNLNKWDVKKSQFMPILEEIDKKASSCTKGAKSERADTDSVTTVFAEINESYDDYFPSSEKVSETSEIKNHNSLEDLYGTENKCEYVKSASEKESDVMRHGKQIEGKISEIQAHVTESVSVSQTLHVDKNESSNGYPNRNEVMHRDKTYTNIVLEKKRYWDERIRLIEAKDEESRAQQKKRRLSAKQLRHNDSKRRGKQIVQKYLNANESFQNQNKVNDIQQVEIIKYNSKISQIDEGNKGDIKRVKNWKAFWDNKLELENNEIQISCFGTNSPKTHTNSSIKNDNFDETDIDSKTQANNSKSSMPVKQEIPEEVFKAFETSPKRFFGTSRKQILNKIDTFLGKPNAVEEPLIDNTKETYESGLVSSRISLFHNISQKEEVSWTQSKSQSLYNINQQNDNLSENNNNPILNHSRYSKEKSERVNYSQSTHEQTINNEKHLSETVKSVSLKEKRARITDQFYTKSTDETSYHRLIESDSPHQGSCVQKTVKFINRQHPDQANYNCNNVYKLSSSKSEMDIFNKFANTSHDEDFDKHKSCDELPKINVKSFISLYEDVSKSSEIKSMRKSNNTSPEGSVKQFKSTSSIFGTPDTKKSIENNLSLKKQNSITLDETNTHQRELTGEVNLQRSSINSIENSKTNDDSFESDEISSKDFEKESTYISLSDIELEIVEKLSEKSVETSPERDVDIDPTDYKSRFKMAKEYFQSLEELRIIKKPNKLNECELLLYNKPTESLTENKQTKQRKTKSKSHTMPSSQISEFINQLQEQHNENKDHKPIKISEKFHVEDLFTDVMEGRFSRQGSLRGIPHKKAVLEAFRSMENISKHTLSPYEFAVTHLNDFTVENKIRNAQTYLSEYPYLPTTDPSEYHSRLDAKASGLISFKELLSKKVRRNSVPDLRMNTSFTVDL</sequence>
<dbReference type="Proteomes" id="UP001314205">
    <property type="component" value="Unassembled WGS sequence"/>
</dbReference>
<feature type="compositionally biased region" description="Low complexity" evidence="2">
    <location>
        <begin position="831"/>
        <end position="844"/>
    </location>
</feature>
<name>A0AAV1KCI5_9NEOP</name>
<proteinExistence type="predicted"/>
<feature type="repeat" description="Filamin" evidence="1">
    <location>
        <begin position="219"/>
        <end position="367"/>
    </location>
</feature>
<feature type="region of interest" description="Disordered" evidence="2">
    <location>
        <begin position="1157"/>
        <end position="1194"/>
    </location>
</feature>
<evidence type="ECO:0000313" key="3">
    <source>
        <dbReference type="EMBL" id="CAK1579572.1"/>
    </source>
</evidence>
<evidence type="ECO:0000313" key="4">
    <source>
        <dbReference type="Proteomes" id="UP001314205"/>
    </source>
</evidence>
<dbReference type="Pfam" id="PF00630">
    <property type="entry name" value="Filamin"/>
    <property type="match status" value="1"/>
</dbReference>
<reference evidence="3 4" key="1">
    <citation type="submission" date="2023-11" db="EMBL/GenBank/DDBJ databases">
        <authorList>
            <person name="Hedman E."/>
            <person name="Englund M."/>
            <person name="Stromberg M."/>
            <person name="Nyberg Akerstrom W."/>
            <person name="Nylinder S."/>
            <person name="Jareborg N."/>
            <person name="Kallberg Y."/>
            <person name="Kronander E."/>
        </authorList>
    </citation>
    <scope>NUCLEOTIDE SEQUENCE [LARGE SCALE GENOMIC DNA]</scope>
</reference>
<keyword evidence="4" id="KW-1185">Reference proteome</keyword>
<feature type="compositionally biased region" description="Polar residues" evidence="2">
    <location>
        <begin position="1182"/>
        <end position="1193"/>
    </location>
</feature>
<feature type="region of interest" description="Disordered" evidence="2">
    <location>
        <begin position="732"/>
        <end position="762"/>
    </location>
</feature>
<feature type="region of interest" description="Disordered" evidence="2">
    <location>
        <begin position="1623"/>
        <end position="1643"/>
    </location>
</feature>
<dbReference type="InterPro" id="IPR036872">
    <property type="entry name" value="CH_dom_sf"/>
</dbReference>
<feature type="region of interest" description="Disordered" evidence="2">
    <location>
        <begin position="824"/>
        <end position="847"/>
    </location>
</feature>
<comment type="caution">
    <text evidence="3">The sequence shown here is derived from an EMBL/GenBank/DDBJ whole genome shotgun (WGS) entry which is preliminary data.</text>
</comment>
<feature type="compositionally biased region" description="Basic residues" evidence="2">
    <location>
        <begin position="1628"/>
        <end position="1637"/>
    </location>
</feature>
<dbReference type="InterPro" id="IPR013783">
    <property type="entry name" value="Ig-like_fold"/>
</dbReference>
<feature type="compositionally biased region" description="Polar residues" evidence="2">
    <location>
        <begin position="1157"/>
        <end position="1171"/>
    </location>
</feature>
<feature type="compositionally biased region" description="Low complexity" evidence="2">
    <location>
        <begin position="1284"/>
        <end position="1298"/>
    </location>
</feature>
<protein>
    <submittedName>
        <fullName evidence="3">Uncharacterized protein</fullName>
    </submittedName>
</protein>
<feature type="compositionally biased region" description="Basic residues" evidence="2">
    <location>
        <begin position="1064"/>
        <end position="1083"/>
    </location>
</feature>
<dbReference type="Gene3D" id="1.10.418.10">
    <property type="entry name" value="Calponin-like domain"/>
    <property type="match status" value="1"/>
</dbReference>
<dbReference type="SUPFAM" id="SSF47576">
    <property type="entry name" value="Calponin-homology domain, CH-domain"/>
    <property type="match status" value="1"/>
</dbReference>
<gene>
    <name evidence="3" type="ORF">PARMNEM_LOCUS1495</name>
</gene>
<feature type="compositionally biased region" description="Polar residues" evidence="2">
    <location>
        <begin position="1454"/>
        <end position="1474"/>
    </location>
</feature>
<dbReference type="InterPro" id="IPR014756">
    <property type="entry name" value="Ig_E-set"/>
</dbReference>
<feature type="region of interest" description="Disordered" evidence="2">
    <location>
        <begin position="1284"/>
        <end position="1320"/>
    </location>
</feature>
<organism evidence="3 4">
    <name type="scientific">Parnassius mnemosyne</name>
    <name type="common">clouded apollo</name>
    <dbReference type="NCBI Taxonomy" id="213953"/>
    <lineage>
        <taxon>Eukaryota</taxon>
        <taxon>Metazoa</taxon>
        <taxon>Ecdysozoa</taxon>
        <taxon>Arthropoda</taxon>
        <taxon>Hexapoda</taxon>
        <taxon>Insecta</taxon>
        <taxon>Pterygota</taxon>
        <taxon>Neoptera</taxon>
        <taxon>Endopterygota</taxon>
        <taxon>Lepidoptera</taxon>
        <taxon>Glossata</taxon>
        <taxon>Ditrysia</taxon>
        <taxon>Papilionoidea</taxon>
        <taxon>Papilionidae</taxon>
        <taxon>Parnassiinae</taxon>
        <taxon>Parnassini</taxon>
        <taxon>Parnassius</taxon>
        <taxon>Driopa</taxon>
    </lineage>
</organism>
<feature type="region of interest" description="Disordered" evidence="2">
    <location>
        <begin position="1518"/>
        <end position="1538"/>
    </location>
</feature>
<dbReference type="Gene3D" id="2.60.40.10">
    <property type="entry name" value="Immunoglobulins"/>
    <property type="match status" value="1"/>
</dbReference>
<evidence type="ECO:0000256" key="2">
    <source>
        <dbReference type="SAM" id="MobiDB-lite"/>
    </source>
</evidence>
<dbReference type="InterPro" id="IPR017868">
    <property type="entry name" value="Filamin/ABP280_repeat-like"/>
</dbReference>
<feature type="compositionally biased region" description="Polar residues" evidence="2">
    <location>
        <begin position="1310"/>
        <end position="1320"/>
    </location>
</feature>
<dbReference type="EMBL" id="CAVLGL010000002">
    <property type="protein sequence ID" value="CAK1579572.1"/>
    <property type="molecule type" value="Genomic_DNA"/>
</dbReference>
<feature type="region of interest" description="Disordered" evidence="2">
    <location>
        <begin position="1058"/>
        <end position="1083"/>
    </location>
</feature>
<dbReference type="PROSITE" id="PS50194">
    <property type="entry name" value="FILAMIN_REPEAT"/>
    <property type="match status" value="1"/>
</dbReference>
<evidence type="ECO:0000256" key="1">
    <source>
        <dbReference type="PROSITE-ProRule" id="PRU00087"/>
    </source>
</evidence>
<dbReference type="SUPFAM" id="SSF81296">
    <property type="entry name" value="E set domains"/>
    <property type="match status" value="1"/>
</dbReference>